<keyword evidence="2" id="KW-1185">Reference proteome</keyword>
<evidence type="ECO:0000313" key="1">
    <source>
        <dbReference type="EMBL" id="SNT66169.1"/>
    </source>
</evidence>
<evidence type="ECO:0000313" key="2">
    <source>
        <dbReference type="Proteomes" id="UP000198362"/>
    </source>
</evidence>
<reference evidence="1 2" key="1">
    <citation type="submission" date="2017-06" db="EMBL/GenBank/DDBJ databases">
        <authorList>
            <person name="Kim H.J."/>
            <person name="Triplett B.A."/>
        </authorList>
    </citation>
    <scope>NUCLEOTIDE SEQUENCE [LARGE SCALE GENOMIC DNA]</scope>
    <source>
        <strain evidence="1 2">CGMCC 4.5593</strain>
    </source>
</reference>
<organism evidence="1 2">
    <name type="scientific">Asanoa hainanensis</name>
    <dbReference type="NCBI Taxonomy" id="560556"/>
    <lineage>
        <taxon>Bacteria</taxon>
        <taxon>Bacillati</taxon>
        <taxon>Actinomycetota</taxon>
        <taxon>Actinomycetes</taxon>
        <taxon>Micromonosporales</taxon>
        <taxon>Micromonosporaceae</taxon>
        <taxon>Asanoa</taxon>
    </lineage>
</organism>
<dbReference type="AlphaFoldDB" id="A0A239PIK8"/>
<dbReference type="Proteomes" id="UP000198362">
    <property type="component" value="Unassembled WGS sequence"/>
</dbReference>
<name>A0A239PIK8_9ACTN</name>
<sequence>MSADLAGLIRSYLDEWTVLDPANPERESPANTVWFGIPPGPVDADLVSQALVDVGAGLRARHGGDDGTATFYAWYDEQAGQLRCSMRSTGPDALPFGGRFEVVLDPSPVVALIAADPHPGVVAWSDLEPATAGDTAPEHVFPVFVSVIRPVRGRSSRA</sequence>
<proteinExistence type="predicted"/>
<protein>
    <submittedName>
        <fullName evidence="1">Uncharacterized protein</fullName>
    </submittedName>
</protein>
<accession>A0A239PIK8</accession>
<dbReference type="EMBL" id="FZPH01000033">
    <property type="protein sequence ID" value="SNT66169.1"/>
    <property type="molecule type" value="Genomic_DNA"/>
</dbReference>
<gene>
    <name evidence="1" type="ORF">SAMN05421812_13346</name>
</gene>